<dbReference type="InterPro" id="IPR006626">
    <property type="entry name" value="PbH1"/>
</dbReference>
<keyword evidence="2" id="KW-0472">Membrane</keyword>
<protein>
    <submittedName>
        <fullName evidence="3">Uncharacterized protein</fullName>
    </submittedName>
</protein>
<feature type="non-terminal residue" evidence="3">
    <location>
        <position position="1"/>
    </location>
</feature>
<name>A0AAE0BN62_9CHLO</name>
<dbReference type="PANTHER" id="PTHR11319:SF35">
    <property type="entry name" value="OUTER MEMBRANE PROTEIN PMPC-RELATED"/>
    <property type="match status" value="1"/>
</dbReference>
<keyword evidence="2" id="KW-0812">Transmembrane</keyword>
<feature type="transmembrane region" description="Helical" evidence="2">
    <location>
        <begin position="2271"/>
        <end position="2293"/>
    </location>
</feature>
<dbReference type="SUPFAM" id="SSF51126">
    <property type="entry name" value="Pectin lyase-like"/>
    <property type="match status" value="4"/>
</dbReference>
<evidence type="ECO:0000313" key="3">
    <source>
        <dbReference type="EMBL" id="KAK3238759.1"/>
    </source>
</evidence>
<comment type="caution">
    <text evidence="3">The sequence shown here is derived from an EMBL/GenBank/DDBJ whole genome shotgun (WGS) entry which is preliminary data.</text>
</comment>
<feature type="region of interest" description="Disordered" evidence="1">
    <location>
        <begin position="303"/>
        <end position="329"/>
    </location>
</feature>
<evidence type="ECO:0000313" key="4">
    <source>
        <dbReference type="Proteomes" id="UP001190700"/>
    </source>
</evidence>
<dbReference type="EMBL" id="LGRX02034117">
    <property type="protein sequence ID" value="KAK3238759.1"/>
    <property type="molecule type" value="Genomic_DNA"/>
</dbReference>
<feature type="transmembrane region" description="Helical" evidence="2">
    <location>
        <begin position="2151"/>
        <end position="2174"/>
    </location>
</feature>
<proteinExistence type="predicted"/>
<dbReference type="SMART" id="SM00710">
    <property type="entry name" value="PbH1"/>
    <property type="match status" value="16"/>
</dbReference>
<dbReference type="Proteomes" id="UP001190700">
    <property type="component" value="Unassembled WGS sequence"/>
</dbReference>
<feature type="region of interest" description="Disordered" evidence="1">
    <location>
        <begin position="2318"/>
        <end position="2338"/>
    </location>
</feature>
<feature type="transmembrane region" description="Helical" evidence="2">
    <location>
        <begin position="2238"/>
        <end position="2259"/>
    </location>
</feature>
<gene>
    <name evidence="3" type="ORF">CYMTET_51263</name>
</gene>
<reference evidence="3 4" key="1">
    <citation type="journal article" date="2015" name="Genome Biol. Evol.">
        <title>Comparative Genomics of a Bacterivorous Green Alga Reveals Evolutionary Causalities and Consequences of Phago-Mixotrophic Mode of Nutrition.</title>
        <authorList>
            <person name="Burns J.A."/>
            <person name="Paasch A."/>
            <person name="Narechania A."/>
            <person name="Kim E."/>
        </authorList>
    </citation>
    <scope>NUCLEOTIDE SEQUENCE [LARGE SCALE GENOMIC DNA]</scope>
    <source>
        <strain evidence="3 4">PLY_AMNH</strain>
    </source>
</reference>
<keyword evidence="2" id="KW-1133">Transmembrane helix</keyword>
<feature type="compositionally biased region" description="Polar residues" evidence="1">
    <location>
        <begin position="2322"/>
        <end position="2338"/>
    </location>
</feature>
<dbReference type="InterPro" id="IPR011050">
    <property type="entry name" value="Pectin_lyase_fold/virulence"/>
</dbReference>
<sequence length="2338" mass="243634">IGEFLSTEDSTEYTVRLVVKYDPPASGSWHRMSRILNVGSYYDSASSYIGAVLYYGLPHIMYQNYEATQAVAAGSWMSLTITTSPSRAAAIYINGGVLVGGQTIAYDTVRSWHDGMRISADEMLFFNENSADQCEETTNANIIHLHSIEVYDTELEAELVAAIEMGTNQLRSPRPRRPLSGIQIRRRLRGHGNGCTVDDSGMCLLSTNFGISNYGNEADCTATVLQHGYLHFSELHTEALYDFFILDNEEYDGHLISSGVELEEYTPQSREVFTDTYIAFTSDYSVTEAGFLVCLQEFPPPSSPPPPLSPITPPPSPPAPPAPPPPPPFDGTAVFTELSQCLDVCVGLNYDGFCDDGGLGSHTSLCGCGTDCADCGVRSFATCGSGCFTDGQYGSAPAFSKCQFPFTFYGDKDYAYDYTFDTYTYDTCTHDYFENVTEYGWCVTTDGQWGSCEAACFERPPPPPSSPGSPSSAAMRILHNGTVALIQDPARSFEDLSEGLSNTTVVTILLYTNVSLAGKLPAIGRSLEILGECGGMPPDAAYSNATNGSLSEAVGTALCEVHGHTQHRLFEILEGPWIVLLQRLVLRDGGVVNMDGGALFLARGASAVLRACLLIGNTARSGLCENTCYSYGDYCSDGAWDNGAAYSYCSYGTNCENCGTRFPAGRGGAVYTESNTSLTLQNCSVQKSYARNHGGSIFAGTDSTVLVEGSLIGQSGVGKSDCTDDALYRWHDATDDTEVDCHGTMARLTAYATNSTEHMAHKCDQVVSVLEEVGLEHLFSEEEEELFMQSCPLTCGICTNGGCTDTCIFANNGICEDGGPGSTSGEIYKGNRCESGTDCGDCGERGSDGGAVYLAKGAQLIMHGSVTEHAVSDRSGGGIHAEEEASVTLIGSVVESNTAVHGGGVAAQVGANVTLRSASSLSHNNATGNGGGLFLQSDASTGLRSVVKVLEGSMVDKNTCERCNGGGMWLGEDSSATLAGGSSLSGNVADTGGGAYAMKRAQLIVTGSSVGANYAAGKEDNGTCKDNRAEANGGCLMLEDGAAEFRVVLDASAVSGNRAACNGGGIYLAKRTQFAGALLWNQASITGNSADASGGGVYLGPSNSLELGGSEVSRNKATTSGGGLFLGKNGVLGVHNGSAVSKNRANGQGGGVYGSAACLLLTIMHSEVTANTAGEGGGVYAETRCSVMGQGALLTSNEAREGDGGGFYANGDIVLDGQTILSGNRAEGNGGGGFGSKSATAGIVIRGGCRVSENSAQGDGAGLCAMAHLQLTDSAVTHNLAGAGSGGGLYVDSSSVMNRSNITGNYAFGGGGGVVALSGSEMVVEASEVSDNRALGNGGGFFTMTGNMTIEGSSRVRRNVAGQNGGGVFIGEYTHLVVREESTVSDNFAGDKGGGIMSSAASLTEVAGGSRVDGNVAAEGGGLSLSSGLKDLGEAGRTVLRVTDFVYVRDNRAERYSGGGISASRNCDIMLADVQIDGNWAQVDGGGVNSFGATVLMFRVNMTYNTASTYGGAVSLAESSNASIADRIYLAFNIAARGGAIHLSEESVLALGHDFVRKNEEAPRRSPEGAPKEALASDGGARAAQVAAAESSNGTQSSNSSTSASLGTGCAWGAFDVCLEGNAALSAGSALRAISSNLTLRSVHIAMNLAQVEGECAETASAVHLLEVREAAVTGVKLEGNAGTGLFVGNGTVVRVTATAFEGQIAEGGAGLRVEHGGSADVAGCSFVGNHAEGDGGAVHSAGDLHLRDSTLHANVAAEGGAAVYVELLPNQSTVVQGCNFSANTASNGGAFFFTERAEGAATVQLVALRLEGNNATQGGFVGFWDPLDLGASPTHPPCENCTLVEGISFAAYSTADGWATPGVALHVALLQVEEAGNINVQNSIVVSVRDAFGQMVSVDNSSYVEVVPADADTCSITGTGQRKIVSNGEVSFVETIQLQGVPGAQCRLRFESTLAGTPVISNVTVVPLRYCNEGEYLSGSLKTAVCRPCPEGSLSFDNSSECVSCEDACTHIMDGLCEGHIQCHGSNQYTVCQGSWLAPQSQHCATKLSAPEAAACLLDRVYSCQVGEACTTGEAVEGEDEADADACNARAGSRRYGAGLAMVEELELCNTEAYFNGVRCGSQLPVVCSESTSSTVLKDKCVDCPSKGRIITMIIVVPILIGLALTFVFTLFIKVYDPKLLEEAVMDGRLQKNSVLMLKAKNALGLVVGYVQVMSQITSVFREELLPDYLSVYTSNLLVINLDVGFFLNFKCFAYHFMPLLDSTGGFWLTFWQAVGMPWMLALVFALAYVAINFRRKRKIKAEEEASGIELTQEEVLAKQGNPSSTQKSTKVFQWAS</sequence>
<evidence type="ECO:0000256" key="2">
    <source>
        <dbReference type="SAM" id="Phobius"/>
    </source>
</evidence>
<evidence type="ECO:0000256" key="1">
    <source>
        <dbReference type="SAM" id="MobiDB-lite"/>
    </source>
</evidence>
<organism evidence="3 4">
    <name type="scientific">Cymbomonas tetramitiformis</name>
    <dbReference type="NCBI Taxonomy" id="36881"/>
    <lineage>
        <taxon>Eukaryota</taxon>
        <taxon>Viridiplantae</taxon>
        <taxon>Chlorophyta</taxon>
        <taxon>Pyramimonadophyceae</taxon>
        <taxon>Pyramimonadales</taxon>
        <taxon>Pyramimonadaceae</taxon>
        <taxon>Cymbomonas</taxon>
    </lineage>
</organism>
<accession>A0AAE0BN62</accession>
<keyword evidence="4" id="KW-1185">Reference proteome</keyword>
<dbReference type="PANTHER" id="PTHR11319">
    <property type="entry name" value="G PROTEIN-COUPLED RECEPTOR-RELATED"/>
    <property type="match status" value="1"/>
</dbReference>